<evidence type="ECO:0000313" key="7">
    <source>
        <dbReference type="EMBL" id="GAQ45194.1"/>
    </source>
</evidence>
<sequence length="170" mass="18868">MLDLADSEQVPEQLLPEGSRAEIDNLAAAYTCGGLVEAGSETTATTLNNWLLAMALNPAVVQRAQQELDQVVGRDRLPGWEDEPNLPYVRAIIKEALRWRPVNKFGMMHATSDDDWYDGYFTLNGSVVILNWWTDELTTKLGNVEDEASHLPTPLPPDFGMIGKTPRSIT</sequence>
<dbReference type="PANTHER" id="PTHR46300:SF2">
    <property type="entry name" value="CYTOCHROME P450 MONOOXYGENASE ALNH-RELATED"/>
    <property type="match status" value="1"/>
</dbReference>
<accession>A0A100IPW7</accession>
<dbReference type="InterPro" id="IPR036396">
    <property type="entry name" value="Cyt_P450_sf"/>
</dbReference>
<name>A0A100IPW7_ASPNG</name>
<dbReference type="SUPFAM" id="SSF48264">
    <property type="entry name" value="Cytochrome P450"/>
    <property type="match status" value="1"/>
</dbReference>
<proteinExistence type="inferred from homology"/>
<evidence type="ECO:0000313" key="8">
    <source>
        <dbReference type="Proteomes" id="UP000068243"/>
    </source>
</evidence>
<gene>
    <name evidence="7" type="ORF">ABL_07855</name>
</gene>
<dbReference type="InterPro" id="IPR050364">
    <property type="entry name" value="Cytochrome_P450_fung"/>
</dbReference>
<dbReference type="PANTHER" id="PTHR46300">
    <property type="entry name" value="P450, PUTATIVE (EUROFUNG)-RELATED-RELATED"/>
    <property type="match status" value="1"/>
</dbReference>
<dbReference type="OMA" id="CASKEWG"/>
<evidence type="ECO:0000256" key="6">
    <source>
        <dbReference type="ARBA" id="ARBA00023033"/>
    </source>
</evidence>
<keyword evidence="3" id="KW-0479">Metal-binding</keyword>
<dbReference type="PRINTS" id="PR00463">
    <property type="entry name" value="EP450I"/>
</dbReference>
<dbReference type="GO" id="GO:0020037">
    <property type="term" value="F:heme binding"/>
    <property type="evidence" value="ECO:0007669"/>
    <property type="project" value="InterPro"/>
</dbReference>
<evidence type="ECO:0000256" key="1">
    <source>
        <dbReference type="ARBA" id="ARBA00001971"/>
    </source>
</evidence>
<dbReference type="AlphaFoldDB" id="A0A100IPW7"/>
<dbReference type="GO" id="GO:0004497">
    <property type="term" value="F:monooxygenase activity"/>
    <property type="evidence" value="ECO:0007669"/>
    <property type="project" value="UniProtKB-KW"/>
</dbReference>
<comment type="caution">
    <text evidence="7">The sequence shown here is derived from an EMBL/GenBank/DDBJ whole genome shotgun (WGS) entry which is preliminary data.</text>
</comment>
<dbReference type="VEuPathDB" id="FungiDB:ATCC64974_13900"/>
<dbReference type="Proteomes" id="UP000068243">
    <property type="component" value="Unassembled WGS sequence"/>
</dbReference>
<evidence type="ECO:0000256" key="2">
    <source>
        <dbReference type="ARBA" id="ARBA00010617"/>
    </source>
</evidence>
<comment type="cofactor">
    <cofactor evidence="1">
        <name>heme</name>
        <dbReference type="ChEBI" id="CHEBI:30413"/>
    </cofactor>
</comment>
<keyword evidence="6" id="KW-0503">Monooxygenase</keyword>
<dbReference type="GO" id="GO:0005506">
    <property type="term" value="F:iron ion binding"/>
    <property type="evidence" value="ECO:0007669"/>
    <property type="project" value="InterPro"/>
</dbReference>
<dbReference type="Pfam" id="PF00067">
    <property type="entry name" value="p450"/>
    <property type="match status" value="1"/>
</dbReference>
<protein>
    <recommendedName>
        <fullName evidence="9">Cytochrome P450</fullName>
    </recommendedName>
</protein>
<evidence type="ECO:0000256" key="3">
    <source>
        <dbReference type="ARBA" id="ARBA00022723"/>
    </source>
</evidence>
<comment type="similarity">
    <text evidence="2">Belongs to the cytochrome P450 family.</text>
</comment>
<evidence type="ECO:0000256" key="4">
    <source>
        <dbReference type="ARBA" id="ARBA00023002"/>
    </source>
</evidence>
<organism evidence="7 8">
    <name type="scientific">Aspergillus niger</name>
    <dbReference type="NCBI Taxonomy" id="5061"/>
    <lineage>
        <taxon>Eukaryota</taxon>
        <taxon>Fungi</taxon>
        <taxon>Dikarya</taxon>
        <taxon>Ascomycota</taxon>
        <taxon>Pezizomycotina</taxon>
        <taxon>Eurotiomycetes</taxon>
        <taxon>Eurotiomycetidae</taxon>
        <taxon>Eurotiales</taxon>
        <taxon>Aspergillaceae</taxon>
        <taxon>Aspergillus</taxon>
        <taxon>Aspergillus subgen. Circumdati</taxon>
    </lineage>
</organism>
<dbReference type="InterPro" id="IPR001128">
    <property type="entry name" value="Cyt_P450"/>
</dbReference>
<evidence type="ECO:0008006" key="9">
    <source>
        <dbReference type="Google" id="ProtNLM"/>
    </source>
</evidence>
<keyword evidence="4" id="KW-0560">Oxidoreductase</keyword>
<dbReference type="PRINTS" id="PR00385">
    <property type="entry name" value="P450"/>
</dbReference>
<dbReference type="InterPro" id="IPR002401">
    <property type="entry name" value="Cyt_P450_E_grp-I"/>
</dbReference>
<dbReference type="Gene3D" id="1.10.630.10">
    <property type="entry name" value="Cytochrome P450"/>
    <property type="match status" value="1"/>
</dbReference>
<reference evidence="8" key="1">
    <citation type="journal article" date="2016" name="Genome Announc.">
        <title>Draft genome sequence of Aspergillus niger strain An76.</title>
        <authorList>
            <person name="Gong W."/>
            <person name="Cheng Z."/>
            <person name="Zhang H."/>
            <person name="Liu L."/>
            <person name="Gao P."/>
            <person name="Wang L."/>
        </authorList>
    </citation>
    <scope>NUCLEOTIDE SEQUENCE [LARGE SCALE GENOMIC DNA]</scope>
    <source>
        <strain evidence="8">An76</strain>
    </source>
</reference>
<dbReference type="GO" id="GO:0016705">
    <property type="term" value="F:oxidoreductase activity, acting on paired donors, with incorporation or reduction of molecular oxygen"/>
    <property type="evidence" value="ECO:0007669"/>
    <property type="project" value="InterPro"/>
</dbReference>
<dbReference type="OrthoDB" id="1103324at2759"/>
<dbReference type="EMBL" id="BCMY01000015">
    <property type="protein sequence ID" value="GAQ45194.1"/>
    <property type="molecule type" value="Genomic_DNA"/>
</dbReference>
<evidence type="ECO:0000256" key="5">
    <source>
        <dbReference type="ARBA" id="ARBA00023004"/>
    </source>
</evidence>
<keyword evidence="5" id="KW-0408">Iron</keyword>